<name>A0A8J9YK06_BRALA</name>
<dbReference type="Proteomes" id="UP000838412">
    <property type="component" value="Chromosome 1"/>
</dbReference>
<dbReference type="EMBL" id="CAKMNS010000102">
    <property type="protein sequence ID" value="CAH1276910.1"/>
    <property type="molecule type" value="Genomic_DNA"/>
</dbReference>
<feature type="region of interest" description="Disordered" evidence="1">
    <location>
        <begin position="18"/>
        <end position="54"/>
    </location>
</feature>
<feature type="region of interest" description="Disordered" evidence="1">
    <location>
        <begin position="69"/>
        <end position="93"/>
    </location>
</feature>
<keyword evidence="4" id="KW-1185">Reference proteome</keyword>
<feature type="compositionally biased region" description="Low complexity" evidence="1">
    <location>
        <begin position="32"/>
        <end position="44"/>
    </location>
</feature>
<proteinExistence type="predicted"/>
<evidence type="ECO:0000313" key="4">
    <source>
        <dbReference type="Proteomes" id="UP000838412"/>
    </source>
</evidence>
<dbReference type="OrthoDB" id="9993623at2759"/>
<protein>
    <submittedName>
        <fullName evidence="2">Hypp628 protein</fullName>
    </submittedName>
    <submittedName>
        <fullName evidence="3">Hypp9426 protein</fullName>
    </submittedName>
</protein>
<reference evidence="2" key="1">
    <citation type="submission" date="2022-01" db="EMBL/GenBank/DDBJ databases">
        <authorList>
            <person name="Braso-Vives M."/>
        </authorList>
    </citation>
    <scope>NUCLEOTIDE SEQUENCE</scope>
</reference>
<feature type="region of interest" description="Disordered" evidence="1">
    <location>
        <begin position="208"/>
        <end position="244"/>
    </location>
</feature>
<accession>A0A8J9YK06</accession>
<evidence type="ECO:0000313" key="3">
    <source>
        <dbReference type="EMBL" id="CAH1276910.1"/>
    </source>
</evidence>
<organism evidence="2 4">
    <name type="scientific">Branchiostoma lanceolatum</name>
    <name type="common">Common lancelet</name>
    <name type="synonym">Amphioxus lanceolatum</name>
    <dbReference type="NCBI Taxonomy" id="7740"/>
    <lineage>
        <taxon>Eukaryota</taxon>
        <taxon>Metazoa</taxon>
        <taxon>Chordata</taxon>
        <taxon>Cephalochordata</taxon>
        <taxon>Leptocardii</taxon>
        <taxon>Amphioxiformes</taxon>
        <taxon>Branchiostomatidae</taxon>
        <taxon>Branchiostoma</taxon>
    </lineage>
</organism>
<dbReference type="AlphaFoldDB" id="A0A8J9YK06"/>
<evidence type="ECO:0000313" key="2">
    <source>
        <dbReference type="EMBL" id="CAH1233181.1"/>
    </source>
</evidence>
<sequence length="440" mass="49689">MDSSGANATLLELIRQAAAASVTSPPEPARGSSGASSHNSSVCSETDESRHSQPDVSALLQAILAAVNRPASESDRRPTGTVYSSVPEWDDPIPSPEESDFHRYRAHLERHLPGFVYFEREELKRTLGKGRSGRSYFCRQIRKTVSDHGITGERHINIDRAVDQVLLYCPALERTTAEREEIKHRIGNTLNCQRRHQNFKRAGENYVKGPCKRRGEKKAVPAEDDVTEQQGTHPKKRSKQHRGKTWKLGDEIELLMDEVVIGRGILVMLEVTDIDSGDVNDVVGGVQVTKKTEEGEEDEYQSVEVSWELHSHFKWGDVEIGNVISWDYINLRHKEKERALSPQVGKWVAVAYDTDVYVGQVQKVYKKGSPSVKYLEYIEEGEGEGEGYYRWPRKDDIHRPNTEHILMLDVPVTEGTTEGKYVVPCHQGLKSMYAQHFEGV</sequence>
<evidence type="ECO:0000256" key="1">
    <source>
        <dbReference type="SAM" id="MobiDB-lite"/>
    </source>
</evidence>
<dbReference type="Proteomes" id="UP000838412">
    <property type="component" value="Unassembled WGS sequence"/>
</dbReference>
<dbReference type="EMBL" id="OV696686">
    <property type="protein sequence ID" value="CAH1233181.1"/>
    <property type="molecule type" value="Genomic_DNA"/>
</dbReference>
<feature type="compositionally biased region" description="Basic residues" evidence="1">
    <location>
        <begin position="233"/>
        <end position="244"/>
    </location>
</feature>
<gene>
    <name evidence="2" type="primary">Hypp628</name>
    <name evidence="3" type="synonym">Hypp9426</name>
    <name evidence="2" type="ORF">BLAG_LOCUS2025</name>
    <name evidence="3" type="ORF">BLAG_LOCUS25847</name>
</gene>